<dbReference type="Proteomes" id="UP000887013">
    <property type="component" value="Unassembled WGS sequence"/>
</dbReference>
<gene>
    <name evidence="1" type="ORF">NPIL_533181</name>
</gene>
<dbReference type="EMBL" id="BMAW01015531">
    <property type="protein sequence ID" value="GFT44381.1"/>
    <property type="molecule type" value="Genomic_DNA"/>
</dbReference>
<evidence type="ECO:0000313" key="1">
    <source>
        <dbReference type="EMBL" id="GFT44381.1"/>
    </source>
</evidence>
<evidence type="ECO:0000313" key="2">
    <source>
        <dbReference type="Proteomes" id="UP000887013"/>
    </source>
</evidence>
<comment type="caution">
    <text evidence="1">The sequence shown here is derived from an EMBL/GenBank/DDBJ whole genome shotgun (WGS) entry which is preliminary data.</text>
</comment>
<dbReference type="AlphaFoldDB" id="A0A8X6P0P4"/>
<accession>A0A8X6P0P4</accession>
<protein>
    <submittedName>
        <fullName evidence="1">Uncharacterized protein</fullName>
    </submittedName>
</protein>
<reference evidence="1" key="1">
    <citation type="submission" date="2020-08" db="EMBL/GenBank/DDBJ databases">
        <title>Multicomponent nature underlies the extraordinary mechanical properties of spider dragline silk.</title>
        <authorList>
            <person name="Kono N."/>
            <person name="Nakamura H."/>
            <person name="Mori M."/>
            <person name="Yoshida Y."/>
            <person name="Ohtoshi R."/>
            <person name="Malay A.D."/>
            <person name="Moran D.A.P."/>
            <person name="Tomita M."/>
            <person name="Numata K."/>
            <person name="Arakawa K."/>
        </authorList>
    </citation>
    <scope>NUCLEOTIDE SEQUENCE</scope>
</reference>
<keyword evidence="2" id="KW-1185">Reference proteome</keyword>
<proteinExistence type="predicted"/>
<name>A0A8X6P0P4_NEPPI</name>
<sequence>MAIQKTVFSLDVVQKTALLTLLQNVFHLDDFRKAKHYHRKVYRLPSPNTYLSTCKGKKHQRLPRQKILCGTYSQESILRAQQIQKNSNRSGHEFGSETPDT</sequence>
<organism evidence="1 2">
    <name type="scientific">Nephila pilipes</name>
    <name type="common">Giant wood spider</name>
    <name type="synonym">Nephila maculata</name>
    <dbReference type="NCBI Taxonomy" id="299642"/>
    <lineage>
        <taxon>Eukaryota</taxon>
        <taxon>Metazoa</taxon>
        <taxon>Ecdysozoa</taxon>
        <taxon>Arthropoda</taxon>
        <taxon>Chelicerata</taxon>
        <taxon>Arachnida</taxon>
        <taxon>Araneae</taxon>
        <taxon>Araneomorphae</taxon>
        <taxon>Entelegynae</taxon>
        <taxon>Araneoidea</taxon>
        <taxon>Nephilidae</taxon>
        <taxon>Nephila</taxon>
    </lineage>
</organism>